<keyword evidence="5" id="KW-0963">Cytoplasm</keyword>
<feature type="domain" description="Exoribonuclease phosphorolytic" evidence="17">
    <location>
        <begin position="1253"/>
        <end position="1317"/>
    </location>
</feature>
<dbReference type="InterPro" id="IPR015847">
    <property type="entry name" value="ExoRNase_PH_dom2"/>
</dbReference>
<evidence type="ECO:0000256" key="8">
    <source>
        <dbReference type="ARBA" id="ARBA00022990"/>
    </source>
</evidence>
<evidence type="ECO:0000256" key="3">
    <source>
        <dbReference type="ARBA" id="ARBA00004642"/>
    </source>
</evidence>
<comment type="subunit">
    <text evidence="10">Component of the RNA exosome core complex (Exo-9), composed of EXOSC1, EXOSC2, EXOSC3, EXOSC4, EXOSC5, EXOSC6, EXOSC7, EXOSC8 and EXOSC9; within the complex interacts with EXOSC2, EXOSC7 and EXOSC9. The catalytically inactive RNA exosome core complex (Exo-9) associates with the catalytic subunit EXOSC10/RRP6. Exo-9 may associate with DIS3 to form the nucleolar exosome complex, or DIS3L to form the cytoplasmic exosome complex. Exo-9 is formed by a hexameric base ring consisting of the heterodimers EXOSC4-EXOSC9, EXOSC5-EXOSC8 and EXOSC6-EXOSC7, and a cap ring consisting of EXOSC1, EXOSC2 and EXOSC3. The RNA exosome complex associates with cofactors C1D/RRP47, MPHOSPH6/MPP6 and MTREX/MTR4. Interacts with DDX60. Interacts with DIS3; the interaction is direct.</text>
</comment>
<dbReference type="InterPro" id="IPR020568">
    <property type="entry name" value="Ribosomal_Su5_D2-typ_SF"/>
</dbReference>
<evidence type="ECO:0000256" key="13">
    <source>
        <dbReference type="ARBA" id="ARBA00083629"/>
    </source>
</evidence>
<dbReference type="GO" id="GO:0003723">
    <property type="term" value="F:RNA binding"/>
    <property type="evidence" value="ECO:0007669"/>
    <property type="project" value="UniProtKB-KW"/>
</dbReference>
<gene>
    <name evidence="18" type="ORF">BaRGS_00017093</name>
</gene>
<comment type="subcellular location">
    <subcellularLocation>
        <location evidence="1">Cytoplasm</location>
    </subcellularLocation>
    <subcellularLocation>
        <location evidence="2">Nucleus</location>
        <location evidence="2">Nucleolus</location>
    </subcellularLocation>
    <subcellularLocation>
        <location evidence="3">Nucleus</location>
        <location evidence="3">Nucleoplasm</location>
    </subcellularLocation>
</comment>
<keyword evidence="14" id="KW-0175">Coiled coil</keyword>
<evidence type="ECO:0000256" key="12">
    <source>
        <dbReference type="ARBA" id="ARBA00077929"/>
    </source>
</evidence>
<dbReference type="PANTHER" id="PTHR11953:SF0">
    <property type="entry name" value="EXOSOME COMPLEX COMPONENT RRP41"/>
    <property type="match status" value="1"/>
</dbReference>
<name>A0ABD0KX84_9CAEN</name>
<dbReference type="InterPro" id="IPR036345">
    <property type="entry name" value="ExoRNase_PH_dom2_sf"/>
</dbReference>
<keyword evidence="8" id="KW-0007">Acetylation</keyword>
<evidence type="ECO:0000256" key="4">
    <source>
        <dbReference type="ARBA" id="ARBA00006678"/>
    </source>
</evidence>
<dbReference type="Proteomes" id="UP001519460">
    <property type="component" value="Unassembled WGS sequence"/>
</dbReference>
<feature type="coiled-coil region" evidence="14">
    <location>
        <begin position="51"/>
        <end position="139"/>
    </location>
</feature>
<evidence type="ECO:0000256" key="1">
    <source>
        <dbReference type="ARBA" id="ARBA00004496"/>
    </source>
</evidence>
<dbReference type="CDD" id="cd11370">
    <property type="entry name" value="RNase_PH_RRP41"/>
    <property type="match status" value="1"/>
</dbReference>
<dbReference type="InterPro" id="IPR027408">
    <property type="entry name" value="PNPase/RNase_PH_dom_sf"/>
</dbReference>
<organism evidence="18 19">
    <name type="scientific">Batillaria attramentaria</name>
    <dbReference type="NCBI Taxonomy" id="370345"/>
    <lineage>
        <taxon>Eukaryota</taxon>
        <taxon>Metazoa</taxon>
        <taxon>Spiralia</taxon>
        <taxon>Lophotrochozoa</taxon>
        <taxon>Mollusca</taxon>
        <taxon>Gastropoda</taxon>
        <taxon>Caenogastropoda</taxon>
        <taxon>Sorbeoconcha</taxon>
        <taxon>Cerithioidea</taxon>
        <taxon>Batillariidae</taxon>
        <taxon>Batillaria</taxon>
    </lineage>
</organism>
<evidence type="ECO:0000256" key="5">
    <source>
        <dbReference type="ARBA" id="ARBA00022490"/>
    </source>
</evidence>
<keyword evidence="19" id="KW-1185">Reference proteome</keyword>
<dbReference type="Pfam" id="PF01138">
    <property type="entry name" value="RNase_PH"/>
    <property type="match status" value="1"/>
</dbReference>
<evidence type="ECO:0000256" key="9">
    <source>
        <dbReference type="ARBA" id="ARBA00023242"/>
    </source>
</evidence>
<comment type="caution">
    <text evidence="18">The sequence shown here is derived from an EMBL/GenBank/DDBJ whole genome shotgun (WGS) entry which is preliminary data.</text>
</comment>
<keyword evidence="7" id="KW-0694">RNA-binding</keyword>
<dbReference type="FunFam" id="3.30.230.70:FF:000010">
    <property type="entry name" value="Exosome complex component RRP41"/>
    <property type="match status" value="1"/>
</dbReference>
<evidence type="ECO:0000256" key="10">
    <source>
        <dbReference type="ARBA" id="ARBA00065651"/>
    </source>
</evidence>
<dbReference type="Gene3D" id="1.10.287.1490">
    <property type="match status" value="1"/>
</dbReference>
<evidence type="ECO:0000313" key="18">
    <source>
        <dbReference type="EMBL" id="KAK7491640.1"/>
    </source>
</evidence>
<feature type="coiled-coil region" evidence="14">
    <location>
        <begin position="172"/>
        <end position="848"/>
    </location>
</feature>
<feature type="region of interest" description="Disordered" evidence="15">
    <location>
        <begin position="1064"/>
        <end position="1100"/>
    </location>
</feature>
<feature type="coiled-coil region" evidence="14">
    <location>
        <begin position="1014"/>
        <end position="1052"/>
    </location>
</feature>
<dbReference type="InterPro" id="IPR050080">
    <property type="entry name" value="RNase_PH"/>
</dbReference>
<dbReference type="InterPro" id="IPR001247">
    <property type="entry name" value="ExoRNase_PH_dom1"/>
</dbReference>
<evidence type="ECO:0000256" key="14">
    <source>
        <dbReference type="SAM" id="Coils"/>
    </source>
</evidence>
<dbReference type="Gene3D" id="3.30.230.70">
    <property type="entry name" value="GHMP Kinase, N-terminal domain"/>
    <property type="match status" value="1"/>
</dbReference>
<dbReference type="GO" id="GO:0005654">
    <property type="term" value="C:nucleoplasm"/>
    <property type="evidence" value="ECO:0007669"/>
    <property type="project" value="UniProtKB-SubCell"/>
</dbReference>
<dbReference type="EMBL" id="JACVVK020000112">
    <property type="protein sequence ID" value="KAK7491640.1"/>
    <property type="molecule type" value="Genomic_DNA"/>
</dbReference>
<evidence type="ECO:0000259" key="17">
    <source>
        <dbReference type="Pfam" id="PF03725"/>
    </source>
</evidence>
<dbReference type="SUPFAM" id="SSF54211">
    <property type="entry name" value="Ribosomal protein S5 domain 2-like"/>
    <property type="match status" value="1"/>
</dbReference>
<keyword evidence="6" id="KW-0698">rRNA processing</keyword>
<dbReference type="GO" id="GO:0006364">
    <property type="term" value="P:rRNA processing"/>
    <property type="evidence" value="ECO:0007669"/>
    <property type="project" value="UniProtKB-KW"/>
</dbReference>
<feature type="coiled-coil region" evidence="14">
    <location>
        <begin position="891"/>
        <end position="918"/>
    </location>
</feature>
<evidence type="ECO:0000256" key="6">
    <source>
        <dbReference type="ARBA" id="ARBA00022552"/>
    </source>
</evidence>
<evidence type="ECO:0000256" key="15">
    <source>
        <dbReference type="SAM" id="MobiDB-lite"/>
    </source>
</evidence>
<evidence type="ECO:0000256" key="11">
    <source>
        <dbReference type="ARBA" id="ARBA00069902"/>
    </source>
</evidence>
<dbReference type="Pfam" id="PF03725">
    <property type="entry name" value="RNase_PH_C"/>
    <property type="match status" value="1"/>
</dbReference>
<evidence type="ECO:0000259" key="16">
    <source>
        <dbReference type="Pfam" id="PF01138"/>
    </source>
</evidence>
<sequence length="1346" mass="155999">MVDLSVEVTMVDLSVIVHRGKRHKGRSLHDKSPGQIYLFNFGSWVHREDYIAELQEKIKRLKSKLFQEKQLKASVVVDNDKQLIKRLLSDLEDRRDELEGLDLAIERQKRSLKEMKREERSLKREHKDARGELGKLRDQNIKKLVKISRRGDDDSFDEAMERNRQRYLQDELECLERTLAKRQTQLREAERSLKETNADLKEAKEQARETVKRYDEATSGLHNALSEHKEIDRRSNEVGLTLVKSMDELAKVKADLKDLERKRHKQERLLKDINQVIAKKDTEFRDLDGRVKVAQQNLEQLQGDLAVSSQREKETVDALRDSEDILSKRRAEIARMREQYAKVKNALVQKVDSQRAELERLDQQVGRKRTEVQLLQENQDRRQAELNSLLRQAEAELTAKQREIKEEQGELDQLDGQKADIVAAVKAKRAELMKVQEEVQQEEEVLQRLTSSVNKNKTELKHTYEMQKLEQNELENLRAQHAQKMADLEKTQRELLEEKSELEQLNAETSRKAAELDRLRQSVDKERADVEALTSERNSLEERIATLSRERGIMEDSCRSLDDKLNTMKRTQRVTEEKLEVSGRRLETLEEQLTEREREMEDANLQRTILQKDVQMLKNNIKESQMELEQLRENISDAESMLTNLRQDLRSEQQKRDDAHVEAQRLGDVIRQSSAAYEEAARQERAKQDELQDLIRSIEDREREHEDARKALNRLRKEIEKEENKLNKLLTNANSNLEQVRADLVAKQEELDKTAQTLTDLKREASQLHANGEQFADMQKHIQELEKEMEERNKEKNELANALSVSYEEVQRLRKESTDAHEKMRKEHREFENSLSDIQQQLEHSKQKRKCPIIEVEERALMYLSHYCPNQELHQVQERSTAQVTELQTLAEQQFKRANALSEELDKYKRELIETKKQLLSRDLLRMRLDALDAAVGVNNLQDNLDIGDSDSAESDTDPSLALCAVQHLSDDKENQRVSRRAAAVLARDSASNDWTVKHDRLRERLVEEQDYLRFQLQQQMARHNEMMDSARKKSDETIDHLKQKLNSLQEVLFNSDTSDVRAIRDLTRSRSQSPNRYDRRRSPSPLTRAGRSYIPRSRSRSFERIGSPMIPEKRVPHELRKIDCRLGVFRQADGSAYIEQGNTKVLAAVYGPHEVRGGRGKALHDRVVVNCQYSMATFSTGERKRRPRGDRKSQEMTMHLQQTFNAAILTTLYPRSQIDIFVEVLQADGGNYCASVNAATLAIIDAGIPMKDYVCACSAGFIRDTPIVDINHLEESSGGPELIIATLPKSEQVVFLEMNSRLHEDNLSKTMDSAIAGCRDIFQILDRAVKEHVSETSAAVGAEGK</sequence>
<comment type="similarity">
    <text evidence="4">Belongs to the RNase PH family.</text>
</comment>
<proteinExistence type="inferred from homology"/>
<evidence type="ECO:0000256" key="7">
    <source>
        <dbReference type="ARBA" id="ARBA00022884"/>
    </source>
</evidence>
<dbReference type="GO" id="GO:0005737">
    <property type="term" value="C:cytoplasm"/>
    <property type="evidence" value="ECO:0007669"/>
    <property type="project" value="UniProtKB-SubCell"/>
</dbReference>
<evidence type="ECO:0000256" key="2">
    <source>
        <dbReference type="ARBA" id="ARBA00004604"/>
    </source>
</evidence>
<feature type="domain" description="Exoribonuclease phosphorolytic" evidence="16">
    <location>
        <begin position="1119"/>
        <end position="1250"/>
    </location>
</feature>
<evidence type="ECO:0000313" key="19">
    <source>
        <dbReference type="Proteomes" id="UP001519460"/>
    </source>
</evidence>
<dbReference type="PANTHER" id="PTHR11953">
    <property type="entry name" value="EXOSOME COMPLEX COMPONENT"/>
    <property type="match status" value="1"/>
</dbReference>
<accession>A0ABD0KX84</accession>
<protein>
    <recommendedName>
        <fullName evidence="11">Exosome complex component RRP41</fullName>
    </recommendedName>
    <alternativeName>
        <fullName evidence="13">Exosome component 4</fullName>
    </alternativeName>
    <alternativeName>
        <fullName evidence="12">Ribosomal RNA-processing protein 41</fullName>
    </alternativeName>
</protein>
<keyword evidence="9" id="KW-0539">Nucleus</keyword>
<reference evidence="18 19" key="1">
    <citation type="journal article" date="2023" name="Sci. Data">
        <title>Genome assembly of the Korean intertidal mud-creeper Batillaria attramentaria.</title>
        <authorList>
            <person name="Patra A.K."/>
            <person name="Ho P.T."/>
            <person name="Jun S."/>
            <person name="Lee S.J."/>
            <person name="Kim Y."/>
            <person name="Won Y.J."/>
        </authorList>
    </citation>
    <scope>NUCLEOTIDE SEQUENCE [LARGE SCALE GENOMIC DNA]</scope>
    <source>
        <strain evidence="18">Wonlab-2016</strain>
    </source>
</reference>
<dbReference type="SUPFAM" id="SSF55666">
    <property type="entry name" value="Ribonuclease PH domain 2-like"/>
    <property type="match status" value="1"/>
</dbReference>
<dbReference type="GO" id="GO:0005730">
    <property type="term" value="C:nucleolus"/>
    <property type="evidence" value="ECO:0007669"/>
    <property type="project" value="UniProtKB-SubCell"/>
</dbReference>